<protein>
    <recommendedName>
        <fullName evidence="4">ABC transporter permease</fullName>
    </recommendedName>
</protein>
<feature type="transmembrane region" description="Helical" evidence="1">
    <location>
        <begin position="76"/>
        <end position="97"/>
    </location>
</feature>
<accession>A0A921MYT2</accession>
<sequence>MTTTTRPRPAPPANRRPAFRDVLRSERIKLLSLPANILALAAIFVFGLGGTLFLGLTLESSGVPSVPSIERTIGEVTVPMVVLGQIVAGIIGVMATGHEYSSGSIQNTLLAVPSRLRVLAAKTVTVFAAVTVTSLVTILAAWGSTYPFYAPHGLFAPLTAPGVLPALLGAAAYLGLCAVFGVGITMLVRSTTVGAILVFTATLLGPILASVLPYNLFSRLARILLLGNAGDAMARAHDEPGPFLDIWGGHISPAAGWLIVTAWAVLALLVGAIALQKRDA</sequence>
<gene>
    <name evidence="2" type="ORF">K8V81_13835</name>
</gene>
<feature type="transmembrane region" description="Helical" evidence="1">
    <location>
        <begin position="118"/>
        <end position="143"/>
    </location>
</feature>
<feature type="transmembrane region" description="Helical" evidence="1">
    <location>
        <begin position="195"/>
        <end position="217"/>
    </location>
</feature>
<evidence type="ECO:0008006" key="4">
    <source>
        <dbReference type="Google" id="ProtNLM"/>
    </source>
</evidence>
<feature type="transmembrane region" description="Helical" evidence="1">
    <location>
        <begin position="163"/>
        <end position="188"/>
    </location>
</feature>
<reference evidence="2" key="1">
    <citation type="journal article" date="2021" name="PeerJ">
        <title>Extensive microbial diversity within the chicken gut microbiome revealed by metagenomics and culture.</title>
        <authorList>
            <person name="Gilroy R."/>
            <person name="Ravi A."/>
            <person name="Getino M."/>
            <person name="Pursley I."/>
            <person name="Horton D.L."/>
            <person name="Alikhan N.F."/>
            <person name="Baker D."/>
            <person name="Gharbi K."/>
            <person name="Hall N."/>
            <person name="Watson M."/>
            <person name="Adriaenssens E.M."/>
            <person name="Foster-Nyarko E."/>
            <person name="Jarju S."/>
            <person name="Secka A."/>
            <person name="Antonio M."/>
            <person name="Oren A."/>
            <person name="Chaudhuri R.R."/>
            <person name="La Ragione R."/>
            <person name="Hildebrand F."/>
            <person name="Pallen M.J."/>
        </authorList>
    </citation>
    <scope>NUCLEOTIDE SEQUENCE</scope>
    <source>
        <strain evidence="2">ChiGjej5B5-22894</strain>
    </source>
</reference>
<name>A0A921MYT2_9MICO</name>
<comment type="caution">
    <text evidence="2">The sequence shown here is derived from an EMBL/GenBank/DDBJ whole genome shotgun (WGS) entry which is preliminary data.</text>
</comment>
<keyword evidence="1" id="KW-1133">Transmembrane helix</keyword>
<organism evidence="2 3">
    <name type="scientific">Brachybacterium massiliense</name>
    <dbReference type="NCBI Taxonomy" id="1755098"/>
    <lineage>
        <taxon>Bacteria</taxon>
        <taxon>Bacillati</taxon>
        <taxon>Actinomycetota</taxon>
        <taxon>Actinomycetes</taxon>
        <taxon>Micrococcales</taxon>
        <taxon>Dermabacteraceae</taxon>
        <taxon>Brachybacterium</taxon>
    </lineage>
</organism>
<proteinExistence type="predicted"/>
<reference evidence="2" key="2">
    <citation type="submission" date="2021-09" db="EMBL/GenBank/DDBJ databases">
        <authorList>
            <person name="Gilroy R."/>
        </authorList>
    </citation>
    <scope>NUCLEOTIDE SEQUENCE</scope>
    <source>
        <strain evidence="2">ChiGjej5B5-22894</strain>
    </source>
</reference>
<dbReference type="EMBL" id="DYUE01000331">
    <property type="protein sequence ID" value="HJG92794.1"/>
    <property type="molecule type" value="Genomic_DNA"/>
</dbReference>
<keyword evidence="1" id="KW-0812">Transmembrane</keyword>
<dbReference type="Proteomes" id="UP000742460">
    <property type="component" value="Unassembled WGS sequence"/>
</dbReference>
<evidence type="ECO:0000313" key="3">
    <source>
        <dbReference type="Proteomes" id="UP000742460"/>
    </source>
</evidence>
<evidence type="ECO:0000256" key="1">
    <source>
        <dbReference type="SAM" id="Phobius"/>
    </source>
</evidence>
<dbReference type="AlphaFoldDB" id="A0A921MYT2"/>
<evidence type="ECO:0000313" key="2">
    <source>
        <dbReference type="EMBL" id="HJG92794.1"/>
    </source>
</evidence>
<keyword evidence="1" id="KW-0472">Membrane</keyword>
<feature type="transmembrane region" description="Helical" evidence="1">
    <location>
        <begin position="254"/>
        <end position="275"/>
    </location>
</feature>
<feature type="transmembrane region" description="Helical" evidence="1">
    <location>
        <begin position="30"/>
        <end position="56"/>
    </location>
</feature>